<dbReference type="Proteomes" id="UP000593577">
    <property type="component" value="Unassembled WGS sequence"/>
</dbReference>
<name>A0A7J8Y9H9_GOSAI</name>
<keyword evidence="2" id="KW-1185">Reference proteome</keyword>
<reference evidence="1 2" key="1">
    <citation type="journal article" date="2019" name="Genome Biol. Evol.">
        <title>Insights into the evolution of the New World diploid cottons (Gossypium, subgenus Houzingenia) based on genome sequencing.</title>
        <authorList>
            <person name="Grover C.E."/>
            <person name="Arick M.A. 2nd"/>
            <person name="Thrash A."/>
            <person name="Conover J.L."/>
            <person name="Sanders W.S."/>
            <person name="Peterson D.G."/>
            <person name="Frelichowski J.E."/>
            <person name="Scheffler J.A."/>
            <person name="Scheffler B.E."/>
            <person name="Wendel J.F."/>
        </authorList>
    </citation>
    <scope>NUCLEOTIDE SEQUENCE [LARGE SCALE GENOMIC DNA]</scope>
    <source>
        <strain evidence="1">185</strain>
        <tissue evidence="1">Leaf</tissue>
    </source>
</reference>
<protein>
    <recommendedName>
        <fullName evidence="3">RNase H type-1 domain-containing protein</fullName>
    </recommendedName>
</protein>
<accession>A0A7J8Y9H9</accession>
<comment type="caution">
    <text evidence="1">The sequence shown here is derived from an EMBL/GenBank/DDBJ whole genome shotgun (WGS) entry which is preliminary data.</text>
</comment>
<gene>
    <name evidence="1" type="ORF">Goari_002819</name>
</gene>
<sequence>MGNTWTHLLIDGAVAFGDGSASTGAESWLTDSSITVLRRIRRILRTERQWYIRHVSGDLNHVIDCLANMSLVGKTDIQVFDGAPD</sequence>
<evidence type="ECO:0000313" key="1">
    <source>
        <dbReference type="EMBL" id="MBA0696246.1"/>
    </source>
</evidence>
<evidence type="ECO:0008006" key="3">
    <source>
        <dbReference type="Google" id="ProtNLM"/>
    </source>
</evidence>
<evidence type="ECO:0000313" key="2">
    <source>
        <dbReference type="Proteomes" id="UP000593577"/>
    </source>
</evidence>
<proteinExistence type="predicted"/>
<dbReference type="EMBL" id="JABFAA010000011">
    <property type="protein sequence ID" value="MBA0696246.1"/>
    <property type="molecule type" value="Genomic_DNA"/>
</dbReference>
<dbReference type="AlphaFoldDB" id="A0A7J8Y9H9"/>
<organism evidence="1 2">
    <name type="scientific">Gossypium aridum</name>
    <name type="common">American cotton</name>
    <name type="synonym">Erioxylum aridum</name>
    <dbReference type="NCBI Taxonomy" id="34290"/>
    <lineage>
        <taxon>Eukaryota</taxon>
        <taxon>Viridiplantae</taxon>
        <taxon>Streptophyta</taxon>
        <taxon>Embryophyta</taxon>
        <taxon>Tracheophyta</taxon>
        <taxon>Spermatophyta</taxon>
        <taxon>Magnoliopsida</taxon>
        <taxon>eudicotyledons</taxon>
        <taxon>Gunneridae</taxon>
        <taxon>Pentapetalae</taxon>
        <taxon>rosids</taxon>
        <taxon>malvids</taxon>
        <taxon>Malvales</taxon>
        <taxon>Malvaceae</taxon>
        <taxon>Malvoideae</taxon>
        <taxon>Gossypium</taxon>
    </lineage>
</organism>